<dbReference type="AlphaFoldDB" id="A0A0Q3IBX2"/>
<evidence type="ECO:0000313" key="2">
    <source>
        <dbReference type="EMBL" id="KQK32376.1"/>
    </source>
</evidence>
<keyword evidence="1" id="KW-0472">Membrane</keyword>
<evidence type="ECO:0000313" key="3">
    <source>
        <dbReference type="EMBL" id="SKC03241.1"/>
    </source>
</evidence>
<dbReference type="Pfam" id="PF11003">
    <property type="entry name" value="DUF2842"/>
    <property type="match status" value="1"/>
</dbReference>
<feature type="transmembrane region" description="Helical" evidence="1">
    <location>
        <begin position="39"/>
        <end position="60"/>
    </location>
</feature>
<name>A0A0Q3IBX2_9HYPH</name>
<gene>
    <name evidence="2" type="ORF">ARD30_00935</name>
    <name evidence="3" type="ORF">SAMN05660750_03752</name>
</gene>
<evidence type="ECO:0000313" key="4">
    <source>
        <dbReference type="Proteomes" id="UP000051562"/>
    </source>
</evidence>
<evidence type="ECO:0000313" key="5">
    <source>
        <dbReference type="Proteomes" id="UP000190130"/>
    </source>
</evidence>
<dbReference type="EMBL" id="FUYX01000011">
    <property type="protein sequence ID" value="SKC03241.1"/>
    <property type="molecule type" value="Genomic_DNA"/>
</dbReference>
<protein>
    <recommendedName>
        <fullName evidence="6">DUF2842 domain-containing protein</fullName>
    </recommendedName>
</protein>
<evidence type="ECO:0000256" key="1">
    <source>
        <dbReference type="SAM" id="Phobius"/>
    </source>
</evidence>
<sequence length="69" mass="7752">MKQRNRKLVGTVLILVFVCVYALVAMALAQGRITEAPKLVQTVAYITLGLAWVLPLLPLIKWMERKDEG</sequence>
<dbReference type="RefSeq" id="WP_055726321.1">
    <property type="nucleotide sequence ID" value="NZ_FUYX01000011.1"/>
</dbReference>
<dbReference type="Proteomes" id="UP000051562">
    <property type="component" value="Unassembled WGS sequence"/>
</dbReference>
<dbReference type="STRING" id="53254.SAMN05660750_03752"/>
<dbReference type="EMBL" id="LMAR01000001">
    <property type="protein sequence ID" value="KQK32376.1"/>
    <property type="molecule type" value="Genomic_DNA"/>
</dbReference>
<keyword evidence="1" id="KW-1133">Transmembrane helix</keyword>
<proteinExistence type="predicted"/>
<dbReference type="Proteomes" id="UP000190130">
    <property type="component" value="Unassembled WGS sequence"/>
</dbReference>
<dbReference type="OrthoDB" id="7510023at2"/>
<organism evidence="2 4">
    <name type="scientific">Bosea thiooxidans</name>
    <dbReference type="NCBI Taxonomy" id="53254"/>
    <lineage>
        <taxon>Bacteria</taxon>
        <taxon>Pseudomonadati</taxon>
        <taxon>Pseudomonadota</taxon>
        <taxon>Alphaproteobacteria</taxon>
        <taxon>Hyphomicrobiales</taxon>
        <taxon>Boseaceae</taxon>
        <taxon>Bosea</taxon>
    </lineage>
</organism>
<accession>A0A0Q3IBX2</accession>
<keyword evidence="1" id="KW-0812">Transmembrane</keyword>
<evidence type="ECO:0008006" key="6">
    <source>
        <dbReference type="Google" id="ProtNLM"/>
    </source>
</evidence>
<reference evidence="3 5" key="2">
    <citation type="submission" date="2017-02" db="EMBL/GenBank/DDBJ databases">
        <authorList>
            <person name="Peterson S.W."/>
        </authorList>
    </citation>
    <scope>NUCLEOTIDE SEQUENCE [LARGE SCALE GENOMIC DNA]</scope>
    <source>
        <strain evidence="3 5">DSM 9653</strain>
    </source>
</reference>
<reference evidence="2 4" key="1">
    <citation type="submission" date="2015-10" db="EMBL/GenBank/DDBJ databases">
        <title>Draft genome of Bosea thiooxidans.</title>
        <authorList>
            <person name="Wang X."/>
        </authorList>
    </citation>
    <scope>NUCLEOTIDE SEQUENCE [LARGE SCALE GENOMIC DNA]</scope>
    <source>
        <strain evidence="2 4">CGMCC 9174</strain>
    </source>
</reference>
<dbReference type="InterPro" id="IPR021265">
    <property type="entry name" value="DUF2842"/>
</dbReference>
<keyword evidence="4" id="KW-1185">Reference proteome</keyword>